<protein>
    <recommendedName>
        <fullName evidence="17">Methyl-accepting chemotaxis protein</fullName>
    </recommendedName>
</protein>
<keyword evidence="8 12" id="KW-0472">Membrane</keyword>
<dbReference type="SUPFAM" id="SSF58104">
    <property type="entry name" value="Methyl-accepting chemotaxis protein (MCP) signaling domain"/>
    <property type="match status" value="1"/>
</dbReference>
<comment type="similarity">
    <text evidence="10">Belongs to the methyl-accepting chemotaxis (MCP) protein family.</text>
</comment>
<dbReference type="AlphaFoldDB" id="S2KF12"/>
<dbReference type="SMART" id="SM00304">
    <property type="entry name" value="HAMP"/>
    <property type="match status" value="1"/>
</dbReference>
<dbReference type="Pfam" id="PF02203">
    <property type="entry name" value="TarH"/>
    <property type="match status" value="1"/>
</dbReference>
<dbReference type="Pfam" id="PF00672">
    <property type="entry name" value="HAMP"/>
    <property type="match status" value="1"/>
</dbReference>
<evidence type="ECO:0000256" key="6">
    <source>
        <dbReference type="ARBA" id="ARBA00022692"/>
    </source>
</evidence>
<dbReference type="CDD" id="cd11386">
    <property type="entry name" value="MCP_signal"/>
    <property type="match status" value="1"/>
</dbReference>
<dbReference type="STRING" id="1121939.L861_05945"/>
<feature type="domain" description="HAMP" evidence="14">
    <location>
        <begin position="216"/>
        <end position="268"/>
    </location>
</feature>
<evidence type="ECO:0000256" key="1">
    <source>
        <dbReference type="ARBA" id="ARBA00004429"/>
    </source>
</evidence>
<comment type="subcellular location">
    <subcellularLocation>
        <location evidence="1">Cell inner membrane</location>
        <topology evidence="1">Multi-pass membrane protein</topology>
    </subcellularLocation>
</comment>
<proteinExistence type="inferred from homology"/>
<name>S2KF12_LITA3</name>
<dbReference type="Gene3D" id="1.20.120.30">
    <property type="entry name" value="Aspartate receptor, ligand-binding domain"/>
    <property type="match status" value="1"/>
</dbReference>
<evidence type="ECO:0000256" key="5">
    <source>
        <dbReference type="ARBA" id="ARBA00022519"/>
    </source>
</evidence>
<keyword evidence="16" id="KW-1185">Reference proteome</keyword>
<evidence type="ECO:0000313" key="15">
    <source>
        <dbReference type="EMBL" id="EPC00480.1"/>
    </source>
</evidence>
<evidence type="ECO:0000256" key="10">
    <source>
        <dbReference type="ARBA" id="ARBA00029447"/>
    </source>
</evidence>
<dbReference type="RefSeq" id="WP_016418467.1">
    <property type="nucleotide sequence ID" value="NZ_AUAB01000039.1"/>
</dbReference>
<evidence type="ECO:0000256" key="8">
    <source>
        <dbReference type="ARBA" id="ARBA00023136"/>
    </source>
</evidence>
<feature type="domain" description="Methyl-accepting transducer" evidence="13">
    <location>
        <begin position="273"/>
        <end position="502"/>
    </location>
</feature>
<organism evidence="15 16">
    <name type="scientific">Litchfieldella anticariensis (strain DSM 16096 / CECT 5854 / CIP 108499 / LMG 22089 / FP35)</name>
    <name type="common">Halomonas anticariensis</name>
    <dbReference type="NCBI Taxonomy" id="1121939"/>
    <lineage>
        <taxon>Bacteria</taxon>
        <taxon>Pseudomonadati</taxon>
        <taxon>Pseudomonadota</taxon>
        <taxon>Gammaproteobacteria</taxon>
        <taxon>Oceanospirillales</taxon>
        <taxon>Halomonadaceae</taxon>
        <taxon>Litchfieldella</taxon>
    </lineage>
</organism>
<dbReference type="GO" id="GO:0007165">
    <property type="term" value="P:signal transduction"/>
    <property type="evidence" value="ECO:0007669"/>
    <property type="project" value="UniProtKB-KW"/>
</dbReference>
<evidence type="ECO:0000256" key="11">
    <source>
        <dbReference type="PROSITE-ProRule" id="PRU00284"/>
    </source>
</evidence>
<keyword evidence="2" id="KW-1003">Cell membrane</keyword>
<evidence type="ECO:0000259" key="14">
    <source>
        <dbReference type="PROSITE" id="PS50885"/>
    </source>
</evidence>
<accession>S2KF12</accession>
<evidence type="ECO:0000256" key="3">
    <source>
        <dbReference type="ARBA" id="ARBA00022481"/>
    </source>
</evidence>
<dbReference type="eggNOG" id="COG0840">
    <property type="taxonomic scope" value="Bacteria"/>
</dbReference>
<keyword evidence="9 11" id="KW-0807">Transducer</keyword>
<keyword evidence="7 12" id="KW-1133">Transmembrane helix</keyword>
<feature type="transmembrane region" description="Helical" evidence="12">
    <location>
        <begin position="191"/>
        <end position="214"/>
    </location>
</feature>
<dbReference type="GO" id="GO:0004888">
    <property type="term" value="F:transmembrane signaling receptor activity"/>
    <property type="evidence" value="ECO:0007669"/>
    <property type="project" value="InterPro"/>
</dbReference>
<dbReference type="Pfam" id="PF00015">
    <property type="entry name" value="MCPsignal"/>
    <property type="match status" value="1"/>
</dbReference>
<gene>
    <name evidence="15" type="ORF">L861_05945</name>
</gene>
<sequence>MKRFDDMTVRVSWTLVLIAFSLMAIGVGALGLYSNHYSRQAFGTLNQINVEQANALNRAYIDLLRAQVEMNRAAELARVPSFDQPGPVIEQAKSLLASADEAFSRFLEVPAQTEQQDAIDTLEQRFRSLLSTGMSLQLLVLEDGDVSGYRSGQSRVSDMSQAFMASADEFFSASAAQGRSLSDTFTLVGEWLGMAIIGAIVMSLVITVLVLWGVTRNVIRPLRRAIEHFRTISAGDLTAPIETRGSNEIGQLFQELTTMQHSLATLVTHLSTGSDHVLNGAQHMSQGNQELSSRTQQQSAALEQTAASLEELTTTVASNAHSARQANQLASHAALQAREGDTVITEFVDTMSEIHGRSQRIDEIIGLIDDIAFQTNILALNASVEAARAGEQGKGFAVVAGEVRTLASRSADAANQIRELIAASRTSVEQGKALSTRASQGMQDIVCAIQSVNTLMEQIANASQEQHLGIEQLNQAMGQMESVTQDNARLVELATRNAHTLEEEAGRMREYAARFVTAPIAATETAALPPHLELDDETEGASFETQGAFWRPRLSSAVPQPA</sequence>
<reference evidence="15 16" key="1">
    <citation type="journal article" date="2013" name="Genome Announc.">
        <title>Draft genome sequence of the moderately halophilic gammaproteobacterium Halomonas anticariensis FP35.</title>
        <authorList>
            <person name="Tahrioui A."/>
            <person name="Quesada E."/>
            <person name="Llamas I."/>
        </authorList>
    </citation>
    <scope>NUCLEOTIDE SEQUENCE [LARGE SCALE GENOMIC DNA]</scope>
    <source>
        <strain evidence="16">DSM 16096 / CECT 5854 / LMG 22089 / FP35</strain>
    </source>
</reference>
<keyword evidence="6 12" id="KW-0812">Transmembrane</keyword>
<evidence type="ECO:0000259" key="13">
    <source>
        <dbReference type="PROSITE" id="PS50111"/>
    </source>
</evidence>
<dbReference type="Gene3D" id="1.10.287.950">
    <property type="entry name" value="Methyl-accepting chemotaxis protein"/>
    <property type="match status" value="1"/>
</dbReference>
<dbReference type="PROSITE" id="PS50885">
    <property type="entry name" value="HAMP"/>
    <property type="match status" value="1"/>
</dbReference>
<feature type="transmembrane region" description="Helical" evidence="12">
    <location>
        <begin position="12"/>
        <end position="33"/>
    </location>
</feature>
<dbReference type="CDD" id="cd06225">
    <property type="entry name" value="HAMP"/>
    <property type="match status" value="1"/>
</dbReference>
<evidence type="ECO:0000256" key="9">
    <source>
        <dbReference type="ARBA" id="ARBA00023224"/>
    </source>
</evidence>
<dbReference type="EMBL" id="ASTJ01000040">
    <property type="protein sequence ID" value="EPC00480.1"/>
    <property type="molecule type" value="Genomic_DNA"/>
</dbReference>
<dbReference type="PROSITE" id="PS50111">
    <property type="entry name" value="CHEMOTAXIS_TRANSDUC_2"/>
    <property type="match status" value="1"/>
</dbReference>
<keyword evidence="3" id="KW-0488">Methylation</keyword>
<evidence type="ECO:0000256" key="7">
    <source>
        <dbReference type="ARBA" id="ARBA00022989"/>
    </source>
</evidence>
<dbReference type="PANTHER" id="PTHR43531">
    <property type="entry name" value="PROTEIN ICFG"/>
    <property type="match status" value="1"/>
</dbReference>
<dbReference type="InterPro" id="IPR035440">
    <property type="entry name" value="4HB_MCP_dom_sf"/>
</dbReference>
<dbReference type="Proteomes" id="UP000014463">
    <property type="component" value="Unassembled WGS sequence"/>
</dbReference>
<keyword evidence="5" id="KW-0997">Cell inner membrane</keyword>
<dbReference type="InterPro" id="IPR003660">
    <property type="entry name" value="HAMP_dom"/>
</dbReference>
<dbReference type="PANTHER" id="PTHR43531:SF14">
    <property type="entry name" value="METHYL-ACCEPTING CHEMOTAXIS PROTEIN I-RELATED"/>
    <property type="match status" value="1"/>
</dbReference>
<dbReference type="PATRIC" id="fig|1121939.11.peg.3956"/>
<dbReference type="InterPro" id="IPR003122">
    <property type="entry name" value="Tar_rcpt_lig-bd"/>
</dbReference>
<dbReference type="SUPFAM" id="SSF47170">
    <property type="entry name" value="Aspartate receptor, ligand-binding domain"/>
    <property type="match status" value="1"/>
</dbReference>
<comment type="caution">
    <text evidence="15">The sequence shown here is derived from an EMBL/GenBank/DDBJ whole genome shotgun (WGS) entry which is preliminary data.</text>
</comment>
<dbReference type="InterPro" id="IPR051310">
    <property type="entry name" value="MCP_chemotaxis"/>
</dbReference>
<dbReference type="CDD" id="cd19407">
    <property type="entry name" value="Tar_Tsr_sensor"/>
    <property type="match status" value="1"/>
</dbReference>
<dbReference type="PRINTS" id="PR00260">
    <property type="entry name" value="CHEMTRNSDUCR"/>
</dbReference>
<evidence type="ECO:0000256" key="12">
    <source>
        <dbReference type="SAM" id="Phobius"/>
    </source>
</evidence>
<dbReference type="OrthoDB" id="2489132at2"/>
<dbReference type="InterPro" id="IPR004089">
    <property type="entry name" value="MCPsignal_dom"/>
</dbReference>
<evidence type="ECO:0000256" key="2">
    <source>
        <dbReference type="ARBA" id="ARBA00022475"/>
    </source>
</evidence>
<evidence type="ECO:0008006" key="17">
    <source>
        <dbReference type="Google" id="ProtNLM"/>
    </source>
</evidence>
<dbReference type="GO" id="GO:0006935">
    <property type="term" value="P:chemotaxis"/>
    <property type="evidence" value="ECO:0007669"/>
    <property type="project" value="UniProtKB-KW"/>
</dbReference>
<dbReference type="GO" id="GO:0005886">
    <property type="term" value="C:plasma membrane"/>
    <property type="evidence" value="ECO:0007669"/>
    <property type="project" value="UniProtKB-SubCell"/>
</dbReference>
<dbReference type="SMART" id="SM00283">
    <property type="entry name" value="MA"/>
    <property type="match status" value="1"/>
</dbReference>
<evidence type="ECO:0000256" key="4">
    <source>
        <dbReference type="ARBA" id="ARBA00022500"/>
    </source>
</evidence>
<dbReference type="InterPro" id="IPR004090">
    <property type="entry name" value="Chemotax_Me-accpt_rcpt"/>
</dbReference>
<keyword evidence="4" id="KW-0145">Chemotaxis</keyword>
<dbReference type="FunFam" id="1.10.287.950:FF:000001">
    <property type="entry name" value="Methyl-accepting chemotaxis sensory transducer"/>
    <property type="match status" value="1"/>
</dbReference>
<evidence type="ECO:0000313" key="16">
    <source>
        <dbReference type="Proteomes" id="UP000014463"/>
    </source>
</evidence>